<evidence type="ECO:0000256" key="3">
    <source>
        <dbReference type="ARBA" id="ARBA00022679"/>
    </source>
</evidence>
<dbReference type="Pfam" id="PF00069">
    <property type="entry name" value="Pkinase"/>
    <property type="match status" value="1"/>
</dbReference>
<dbReference type="Gene3D" id="1.10.510.10">
    <property type="entry name" value="Transferase(Phosphotransferase) domain 1"/>
    <property type="match status" value="1"/>
</dbReference>
<keyword evidence="5 10" id="KW-0418">Kinase</keyword>
<evidence type="ECO:0000256" key="6">
    <source>
        <dbReference type="ARBA" id="ARBA00022840"/>
    </source>
</evidence>
<evidence type="ECO:0000256" key="7">
    <source>
        <dbReference type="PROSITE-ProRule" id="PRU10141"/>
    </source>
</evidence>
<dbReference type="PROSITE" id="PS00108">
    <property type="entry name" value="PROTEIN_KINASE_ST"/>
    <property type="match status" value="1"/>
</dbReference>
<feature type="domain" description="Protein kinase" evidence="9">
    <location>
        <begin position="137"/>
        <end position="416"/>
    </location>
</feature>
<name>A0A9P5X2Y0_9AGAR</name>
<dbReference type="SMART" id="SM00220">
    <property type="entry name" value="S_TKc"/>
    <property type="match status" value="1"/>
</dbReference>
<reference evidence="10" key="1">
    <citation type="submission" date="2020-11" db="EMBL/GenBank/DDBJ databases">
        <authorList>
            <consortium name="DOE Joint Genome Institute"/>
            <person name="Ahrendt S."/>
            <person name="Riley R."/>
            <person name="Andreopoulos W."/>
            <person name="Labutti K."/>
            <person name="Pangilinan J."/>
            <person name="Ruiz-Duenas F.J."/>
            <person name="Barrasa J.M."/>
            <person name="Sanchez-Garcia M."/>
            <person name="Camarero S."/>
            <person name="Miyauchi S."/>
            <person name="Serrano A."/>
            <person name="Linde D."/>
            <person name="Babiker R."/>
            <person name="Drula E."/>
            <person name="Ayuso-Fernandez I."/>
            <person name="Pacheco R."/>
            <person name="Padilla G."/>
            <person name="Ferreira P."/>
            <person name="Barriuso J."/>
            <person name="Kellner H."/>
            <person name="Castanera R."/>
            <person name="Alfaro M."/>
            <person name="Ramirez L."/>
            <person name="Pisabarro A.G."/>
            <person name="Kuo A."/>
            <person name="Tritt A."/>
            <person name="Lipzen A."/>
            <person name="He G."/>
            <person name="Yan M."/>
            <person name="Ng V."/>
            <person name="Cullen D."/>
            <person name="Martin F."/>
            <person name="Rosso M.-N."/>
            <person name="Henrissat B."/>
            <person name="Hibbett D."/>
            <person name="Martinez A.T."/>
            <person name="Grigoriev I.V."/>
        </authorList>
    </citation>
    <scope>NUCLEOTIDE SEQUENCE</scope>
    <source>
        <strain evidence="10">MF-IS2</strain>
    </source>
</reference>
<dbReference type="GO" id="GO:0005524">
    <property type="term" value="F:ATP binding"/>
    <property type="evidence" value="ECO:0007669"/>
    <property type="project" value="UniProtKB-UniRule"/>
</dbReference>
<protein>
    <submittedName>
        <fullName evidence="10">Kinase-like protein</fullName>
    </submittedName>
</protein>
<dbReference type="InterPro" id="IPR000719">
    <property type="entry name" value="Prot_kinase_dom"/>
</dbReference>
<proteinExistence type="inferred from homology"/>
<dbReference type="InterPro" id="IPR008271">
    <property type="entry name" value="Ser/Thr_kinase_AS"/>
</dbReference>
<evidence type="ECO:0000256" key="4">
    <source>
        <dbReference type="ARBA" id="ARBA00022741"/>
    </source>
</evidence>
<keyword evidence="1 8" id="KW-0723">Serine/threonine-protein kinase</keyword>
<evidence type="ECO:0000256" key="8">
    <source>
        <dbReference type="RuleBase" id="RU000304"/>
    </source>
</evidence>
<keyword evidence="4 7" id="KW-0547">Nucleotide-binding</keyword>
<dbReference type="PROSITE" id="PS50011">
    <property type="entry name" value="PROTEIN_KINASE_DOM"/>
    <property type="match status" value="1"/>
</dbReference>
<dbReference type="PANTHER" id="PTHR24351">
    <property type="entry name" value="RIBOSOMAL PROTEIN S6 KINASE"/>
    <property type="match status" value="1"/>
</dbReference>
<dbReference type="InterPro" id="IPR017441">
    <property type="entry name" value="Protein_kinase_ATP_BS"/>
</dbReference>
<dbReference type="InterPro" id="IPR011009">
    <property type="entry name" value="Kinase-like_dom_sf"/>
</dbReference>
<dbReference type="AlphaFoldDB" id="A0A9P5X2Y0"/>
<organism evidence="10 11">
    <name type="scientific">Macrolepiota fuliginosa MF-IS2</name>
    <dbReference type="NCBI Taxonomy" id="1400762"/>
    <lineage>
        <taxon>Eukaryota</taxon>
        <taxon>Fungi</taxon>
        <taxon>Dikarya</taxon>
        <taxon>Basidiomycota</taxon>
        <taxon>Agaricomycotina</taxon>
        <taxon>Agaricomycetes</taxon>
        <taxon>Agaricomycetidae</taxon>
        <taxon>Agaricales</taxon>
        <taxon>Agaricineae</taxon>
        <taxon>Agaricaceae</taxon>
        <taxon>Macrolepiota</taxon>
    </lineage>
</organism>
<keyword evidence="6 7" id="KW-0067">ATP-binding</keyword>
<dbReference type="Proteomes" id="UP000807342">
    <property type="component" value="Unassembled WGS sequence"/>
</dbReference>
<dbReference type="GO" id="GO:0004674">
    <property type="term" value="F:protein serine/threonine kinase activity"/>
    <property type="evidence" value="ECO:0007669"/>
    <property type="project" value="UniProtKB-KW"/>
</dbReference>
<dbReference type="PROSITE" id="PS00107">
    <property type="entry name" value="PROTEIN_KINASE_ATP"/>
    <property type="match status" value="1"/>
</dbReference>
<gene>
    <name evidence="10" type="ORF">P691DRAFT_678677</name>
</gene>
<keyword evidence="2" id="KW-0597">Phosphoprotein</keyword>
<evidence type="ECO:0000256" key="5">
    <source>
        <dbReference type="ARBA" id="ARBA00022777"/>
    </source>
</evidence>
<evidence type="ECO:0000313" key="10">
    <source>
        <dbReference type="EMBL" id="KAF9443838.1"/>
    </source>
</evidence>
<dbReference type="EMBL" id="MU151429">
    <property type="protein sequence ID" value="KAF9443838.1"/>
    <property type="molecule type" value="Genomic_DNA"/>
</dbReference>
<sequence>MITLHGGSWGARDIQRDPFVSAYPRATAIPTTPPEPTTRCQAAPFRSTCVSLIHLFTPPATPDIEGARGSDPRKPCSNVTEISSPATTLHSLPTPPATSATCLIVGDHYSTSLYAHHLPDEDPLASFERDDAFISTLTIDEKIGEGSYGLIYCGSVTGGKFFAIKLMKKTGDAEQDSVFQEEIDAMERAVESDWAVKLKYWRYSETHVLIAMSLFSGGNLYDYAKTQRSFEPDLAIFWAAEILLGLHSLHTLGIIHRDIKPENVMLDVSGHIKIIDFGLAKLFDHNSVSREDYPLFHSLKKTGGDLFPQIWALDSNPHTTAEPFGTQGFAPPELWQRRHYSFGVDYFAMSCVLYELLTGKLPFAYDSATDNYDVMNIAVDLDETLPDVQRDFLRKTLIPNPVLRPSVSHMKRHLLFKNINWHALARCELDPPISF</sequence>
<keyword evidence="11" id="KW-1185">Reference proteome</keyword>
<dbReference type="Gene3D" id="3.30.200.20">
    <property type="entry name" value="Phosphorylase Kinase, domain 1"/>
    <property type="match status" value="1"/>
</dbReference>
<keyword evidence="3" id="KW-0808">Transferase</keyword>
<comment type="similarity">
    <text evidence="8">Belongs to the protein kinase superfamily.</text>
</comment>
<dbReference type="OrthoDB" id="3030020at2759"/>
<evidence type="ECO:0000256" key="1">
    <source>
        <dbReference type="ARBA" id="ARBA00022527"/>
    </source>
</evidence>
<evidence type="ECO:0000313" key="11">
    <source>
        <dbReference type="Proteomes" id="UP000807342"/>
    </source>
</evidence>
<evidence type="ECO:0000259" key="9">
    <source>
        <dbReference type="PROSITE" id="PS50011"/>
    </source>
</evidence>
<dbReference type="SUPFAM" id="SSF56112">
    <property type="entry name" value="Protein kinase-like (PK-like)"/>
    <property type="match status" value="1"/>
</dbReference>
<feature type="binding site" evidence="7">
    <location>
        <position position="165"/>
    </location>
    <ligand>
        <name>ATP</name>
        <dbReference type="ChEBI" id="CHEBI:30616"/>
    </ligand>
</feature>
<evidence type="ECO:0000256" key="2">
    <source>
        <dbReference type="ARBA" id="ARBA00022553"/>
    </source>
</evidence>
<comment type="caution">
    <text evidence="10">The sequence shown here is derived from an EMBL/GenBank/DDBJ whole genome shotgun (WGS) entry which is preliminary data.</text>
</comment>
<accession>A0A9P5X2Y0</accession>